<feature type="region of interest" description="Disordered" evidence="4">
    <location>
        <begin position="922"/>
        <end position="941"/>
    </location>
</feature>
<protein>
    <recommendedName>
        <fullName evidence="6">Outer membrane protein beta-barrel domain-containing protein</fullName>
    </recommendedName>
</protein>
<accession>A0A2S1QXF9</accession>
<dbReference type="EMBL" id="CP029186">
    <property type="protein sequence ID" value="AWH85107.1"/>
    <property type="molecule type" value="Genomic_DNA"/>
</dbReference>
<dbReference type="RefSeq" id="WP_108777811.1">
    <property type="nucleotide sequence ID" value="NZ_CP029186.1"/>
</dbReference>
<name>A0A2S1QXF9_9FLAO</name>
<dbReference type="SUPFAM" id="SSF49464">
    <property type="entry name" value="Carboxypeptidase regulatory domain-like"/>
    <property type="match status" value="1"/>
</dbReference>
<organism evidence="7 8">
    <name type="scientific">Flavobacterium album</name>
    <dbReference type="NCBI Taxonomy" id="2175091"/>
    <lineage>
        <taxon>Bacteria</taxon>
        <taxon>Pseudomonadati</taxon>
        <taxon>Bacteroidota</taxon>
        <taxon>Flavobacteriia</taxon>
        <taxon>Flavobacteriales</taxon>
        <taxon>Flavobacteriaceae</taxon>
        <taxon>Flavobacterium</taxon>
    </lineage>
</organism>
<dbReference type="InterPro" id="IPR041700">
    <property type="entry name" value="OMP_b-brl_3"/>
</dbReference>
<feature type="region of interest" description="Disordered" evidence="4">
    <location>
        <begin position="347"/>
        <end position="377"/>
    </location>
</feature>
<dbReference type="OrthoDB" id="1682379at2"/>
<keyword evidence="5" id="KW-0732">Signal</keyword>
<dbReference type="Pfam" id="PF14905">
    <property type="entry name" value="OMP_b-brl_3"/>
    <property type="match status" value="1"/>
</dbReference>
<comment type="subcellular location">
    <subcellularLocation>
        <location evidence="1">Cell outer membrane</location>
    </subcellularLocation>
</comment>
<evidence type="ECO:0000313" key="7">
    <source>
        <dbReference type="EMBL" id="AWH85107.1"/>
    </source>
</evidence>
<dbReference type="SUPFAM" id="SSF56935">
    <property type="entry name" value="Porins"/>
    <property type="match status" value="1"/>
</dbReference>
<dbReference type="AlphaFoldDB" id="A0A2S1QXF9"/>
<proteinExistence type="predicted"/>
<dbReference type="InterPro" id="IPR036942">
    <property type="entry name" value="Beta-barrel_TonB_sf"/>
</dbReference>
<keyword evidence="8" id="KW-1185">Reference proteome</keyword>
<dbReference type="Gene3D" id="2.40.170.20">
    <property type="entry name" value="TonB-dependent receptor, beta-barrel domain"/>
    <property type="match status" value="1"/>
</dbReference>
<dbReference type="GO" id="GO:0009279">
    <property type="term" value="C:cell outer membrane"/>
    <property type="evidence" value="ECO:0007669"/>
    <property type="project" value="UniProtKB-SubCell"/>
</dbReference>
<evidence type="ECO:0000256" key="2">
    <source>
        <dbReference type="ARBA" id="ARBA00023136"/>
    </source>
</evidence>
<keyword evidence="2" id="KW-0472">Membrane</keyword>
<gene>
    <name evidence="7" type="ORF">HYN59_08205</name>
</gene>
<evidence type="ECO:0000313" key="8">
    <source>
        <dbReference type="Proteomes" id="UP000244929"/>
    </source>
</evidence>
<evidence type="ECO:0000256" key="3">
    <source>
        <dbReference type="ARBA" id="ARBA00023237"/>
    </source>
</evidence>
<feature type="domain" description="Outer membrane protein beta-barrel" evidence="6">
    <location>
        <begin position="449"/>
        <end position="911"/>
    </location>
</feature>
<sequence length="941" mass="104160">MRILLYLLLFCSIAGYSQSVTLKGVVTDNTDFPLESATIYLIRAKDSTVVDYTISGKSGSWELKVPRINAPATLKISYIGLANYKEELTSVEKDRDFGTLKLQDKATELNEVVIESEIPPIRIKKDTLEFNASSFKVRPDANVETLLKQLPGVVITPDGKITINGKEVNQLLVNGKPFFDADGQIALKNLPADMIDKVQVSDTKTKKEELAKQMASGDNSSINLTIKKDRNKGLFGRVTGGYGSSGRYEASGLVNYFKDKQKISVLASSNNINSSGFTNDEVFGSIGRGSGAQALRGSSNSPGITRSSTAGANYNDEWFKGFDASASYNYNEASTNNRRRYEAINYLPEGEDADNPGTIIDKSYTTRSESRSDSDTYSHSFNSEFNFKIDTTSTINYRPSFKLSGSNSSTSSSSASQRLADSRLLNESTSDSQSDSDTRAVTNYLFYFKNFARKGRGLSVTLSANDNETDRQNLNRSNTIKYKYPGGVTETTTDNRNQVLNNEGTTNSYGAGVDYFEPITDSLRLDVGANYSLAKNTSSRNSYDYDPVSDTYSLFNDALSNYLASQTGSISPTAGLSLEKSKLRISGEVGAQFSSFKNNATYMGEKYALDKNYVLPLGSIRANYRFSKSKSLYGNYRYAVSFPDADELLPVEDLSNPLNTYIGNPDLDVTESHTFRAGFRNFDNATRTGFNISANAVFYNNQVTQFTTTDESAKRSTTYRNISGVMNSTLSLNWNRSFKKEAHEWLLNTGVSVNYSTDKGFLNSELYNSRSVGLTPNFNVTYRYGELLTISPSYSFNYNEYNYTNYSVSSASSFVHNAGLEATSYWPNHTVIGADLGYTFNSNIPDGFKKDFYLLNTSVGYNFLKDQLLFKVKVYDLLNQNTGVKRTVQATSVTNEENIVLKRYVMFSLTYKLNKFGGSAPTDNRRGGFRGSRPPGGGGRM</sequence>
<dbReference type="KEGG" id="falb:HYN59_08205"/>
<keyword evidence="3" id="KW-0998">Cell outer membrane</keyword>
<evidence type="ECO:0000259" key="6">
    <source>
        <dbReference type="Pfam" id="PF14905"/>
    </source>
</evidence>
<feature type="region of interest" description="Disordered" evidence="4">
    <location>
        <begin position="403"/>
        <end position="436"/>
    </location>
</feature>
<evidence type="ECO:0000256" key="1">
    <source>
        <dbReference type="ARBA" id="ARBA00004442"/>
    </source>
</evidence>
<feature type="signal peptide" evidence="5">
    <location>
        <begin position="1"/>
        <end position="19"/>
    </location>
</feature>
<evidence type="ECO:0000256" key="5">
    <source>
        <dbReference type="SAM" id="SignalP"/>
    </source>
</evidence>
<feature type="compositionally biased region" description="Low complexity" evidence="4">
    <location>
        <begin position="403"/>
        <end position="416"/>
    </location>
</feature>
<feature type="chain" id="PRO_5015645774" description="Outer membrane protein beta-barrel domain-containing protein" evidence="5">
    <location>
        <begin position="20"/>
        <end position="941"/>
    </location>
</feature>
<dbReference type="Proteomes" id="UP000244929">
    <property type="component" value="Chromosome"/>
</dbReference>
<evidence type="ECO:0000256" key="4">
    <source>
        <dbReference type="SAM" id="MobiDB-lite"/>
    </source>
</evidence>
<dbReference type="InterPro" id="IPR008969">
    <property type="entry name" value="CarboxyPept-like_regulatory"/>
</dbReference>
<reference evidence="7 8" key="1">
    <citation type="submission" date="2018-04" db="EMBL/GenBank/DDBJ databases">
        <title>Genome sequencing of Flavobacterium sp. HYN0059.</title>
        <authorList>
            <person name="Yi H."/>
            <person name="Baek C."/>
        </authorList>
    </citation>
    <scope>NUCLEOTIDE SEQUENCE [LARGE SCALE GENOMIC DNA]</scope>
    <source>
        <strain evidence="7 8">HYN0059</strain>
    </source>
</reference>